<comment type="caution">
    <text evidence="1">The sequence shown here is derived from an EMBL/GenBank/DDBJ whole genome shotgun (WGS) entry which is preliminary data.</text>
</comment>
<protein>
    <submittedName>
        <fullName evidence="1">Uncharacterized protein</fullName>
    </submittedName>
</protein>
<dbReference type="Proteomes" id="UP000314294">
    <property type="component" value="Unassembled WGS sequence"/>
</dbReference>
<evidence type="ECO:0000313" key="1">
    <source>
        <dbReference type="EMBL" id="TNN62747.1"/>
    </source>
</evidence>
<keyword evidence="2" id="KW-1185">Reference proteome</keyword>
<evidence type="ECO:0000313" key="2">
    <source>
        <dbReference type="Proteomes" id="UP000314294"/>
    </source>
</evidence>
<dbReference type="EMBL" id="SRLO01000286">
    <property type="protein sequence ID" value="TNN62747.1"/>
    <property type="molecule type" value="Genomic_DNA"/>
</dbReference>
<dbReference type="AlphaFoldDB" id="A0A4Z2HA23"/>
<gene>
    <name evidence="1" type="ORF">EYF80_026973</name>
</gene>
<proteinExistence type="predicted"/>
<accession>A0A4Z2HA23</accession>
<organism evidence="1 2">
    <name type="scientific">Liparis tanakae</name>
    <name type="common">Tanaka's snailfish</name>
    <dbReference type="NCBI Taxonomy" id="230148"/>
    <lineage>
        <taxon>Eukaryota</taxon>
        <taxon>Metazoa</taxon>
        <taxon>Chordata</taxon>
        <taxon>Craniata</taxon>
        <taxon>Vertebrata</taxon>
        <taxon>Euteleostomi</taxon>
        <taxon>Actinopterygii</taxon>
        <taxon>Neopterygii</taxon>
        <taxon>Teleostei</taxon>
        <taxon>Neoteleostei</taxon>
        <taxon>Acanthomorphata</taxon>
        <taxon>Eupercaria</taxon>
        <taxon>Perciformes</taxon>
        <taxon>Cottioidei</taxon>
        <taxon>Cottales</taxon>
        <taxon>Liparidae</taxon>
        <taxon>Liparis</taxon>
    </lineage>
</organism>
<reference evidence="1 2" key="1">
    <citation type="submission" date="2019-03" db="EMBL/GenBank/DDBJ databases">
        <title>First draft genome of Liparis tanakae, snailfish: a comprehensive survey of snailfish specific genes.</title>
        <authorList>
            <person name="Kim W."/>
            <person name="Song I."/>
            <person name="Jeong J.-H."/>
            <person name="Kim D."/>
            <person name="Kim S."/>
            <person name="Ryu S."/>
            <person name="Song J.Y."/>
            <person name="Lee S.K."/>
        </authorList>
    </citation>
    <scope>NUCLEOTIDE SEQUENCE [LARGE SCALE GENOMIC DNA]</scope>
    <source>
        <tissue evidence="1">Muscle</tissue>
    </source>
</reference>
<sequence length="108" mass="11949">MVMSGSLQKPIVCFECFEGGDRQEGVQDHSPGVIEQQQQCQTPAVGLQGTRRHVTSPFPDPYREQTINKSNSQLTARAATGHSCGDILYARWRCESGHGFVLDTTLRL</sequence>
<name>A0A4Z2HA23_9TELE</name>